<dbReference type="SUPFAM" id="SSF54236">
    <property type="entry name" value="Ubiquitin-like"/>
    <property type="match status" value="1"/>
</dbReference>
<dbReference type="STRING" id="5288.A0A5C5FQW2"/>
<evidence type="ECO:0000256" key="2">
    <source>
        <dbReference type="SAM" id="MobiDB-lite"/>
    </source>
</evidence>
<dbReference type="GO" id="GO:0005829">
    <property type="term" value="C:cytosol"/>
    <property type="evidence" value="ECO:0007669"/>
    <property type="project" value="TreeGrafter"/>
</dbReference>
<protein>
    <submittedName>
        <fullName evidence="5">Uncharacterized protein</fullName>
    </submittedName>
</protein>
<dbReference type="EMBL" id="SOZI01000105">
    <property type="protein sequence ID" value="TNY19190.1"/>
    <property type="molecule type" value="Genomic_DNA"/>
</dbReference>
<keyword evidence="6" id="KW-1185">Reference proteome</keyword>
<dbReference type="SUPFAM" id="SSF63491">
    <property type="entry name" value="BAG domain"/>
    <property type="match status" value="1"/>
</dbReference>
<dbReference type="GO" id="GO:0050821">
    <property type="term" value="P:protein stabilization"/>
    <property type="evidence" value="ECO:0007669"/>
    <property type="project" value="TreeGrafter"/>
</dbReference>
<comment type="caution">
    <text evidence="5">The sequence shown here is derived from an EMBL/GenBank/DDBJ whole genome shotgun (WGS) entry which is preliminary data.</text>
</comment>
<feature type="compositionally biased region" description="Low complexity" evidence="2">
    <location>
        <begin position="229"/>
        <end position="247"/>
    </location>
</feature>
<feature type="region of interest" description="Disordered" evidence="2">
    <location>
        <begin position="229"/>
        <end position="250"/>
    </location>
</feature>
<feature type="region of interest" description="Disordered" evidence="2">
    <location>
        <begin position="172"/>
        <end position="193"/>
    </location>
</feature>
<gene>
    <name evidence="5" type="ORF">DMC30DRAFT_409326</name>
</gene>
<name>A0A5C5FQW2_9BASI</name>
<sequence length="315" mass="32695">MSDYGLGDPSGAATGAAAGGSSARSRDDHGLVEVQWGREKLRVPLPPPSSPLSTLRATLYNLTGVPPSHQKLIYSGAVLKDDLASLSAYGLTDDEPSSSSSANATDGAKKSFWDSWSFAGRGAATKGRKLKKLVMLGSKDVSARVDDRLAQRKDLTDLAAADAAAVGAGVGAGAGAGGAGAGQGKEAESEEAMRARIRDVAGQKLDELEPQVRQVEEWLSQAQAQAQASASSAATATADPSSPAADAPAPPSRTLLFLSEVLLQGLLKLDAFEIPSQYADARKERKDAVKRVQATLDRVDAAKEGWKKLGMSLKP</sequence>
<evidence type="ECO:0000259" key="4">
    <source>
        <dbReference type="PROSITE" id="PS51035"/>
    </source>
</evidence>
<organism evidence="5 6">
    <name type="scientific">Rhodotorula diobovata</name>
    <dbReference type="NCBI Taxonomy" id="5288"/>
    <lineage>
        <taxon>Eukaryota</taxon>
        <taxon>Fungi</taxon>
        <taxon>Dikarya</taxon>
        <taxon>Basidiomycota</taxon>
        <taxon>Pucciniomycotina</taxon>
        <taxon>Microbotryomycetes</taxon>
        <taxon>Sporidiobolales</taxon>
        <taxon>Sporidiobolaceae</taxon>
        <taxon>Rhodotorula</taxon>
    </lineage>
</organism>
<dbReference type="GO" id="GO:0051087">
    <property type="term" value="F:protein-folding chaperone binding"/>
    <property type="evidence" value="ECO:0007669"/>
    <property type="project" value="InterPro"/>
</dbReference>
<dbReference type="OrthoDB" id="417450at2759"/>
<dbReference type="Gene3D" id="3.10.20.90">
    <property type="entry name" value="Phosphatidylinositol 3-kinase Catalytic Subunit, Chain A, domain 1"/>
    <property type="match status" value="1"/>
</dbReference>
<evidence type="ECO:0000313" key="5">
    <source>
        <dbReference type="EMBL" id="TNY19190.1"/>
    </source>
</evidence>
<dbReference type="InterPro" id="IPR029071">
    <property type="entry name" value="Ubiquitin-like_domsf"/>
</dbReference>
<dbReference type="Proteomes" id="UP000311382">
    <property type="component" value="Unassembled WGS sequence"/>
</dbReference>
<evidence type="ECO:0000256" key="1">
    <source>
        <dbReference type="ARBA" id="ARBA00023186"/>
    </source>
</evidence>
<dbReference type="Pfam" id="PF00240">
    <property type="entry name" value="ubiquitin"/>
    <property type="match status" value="1"/>
</dbReference>
<accession>A0A5C5FQW2</accession>
<keyword evidence="1" id="KW-0143">Chaperone</keyword>
<feature type="region of interest" description="Disordered" evidence="2">
    <location>
        <begin position="1"/>
        <end position="35"/>
    </location>
</feature>
<dbReference type="Gene3D" id="1.20.58.120">
    <property type="entry name" value="BAG domain"/>
    <property type="match status" value="1"/>
</dbReference>
<feature type="domain" description="BAG" evidence="4">
    <location>
        <begin position="258"/>
        <end position="303"/>
    </location>
</feature>
<reference evidence="5 6" key="1">
    <citation type="submission" date="2019-03" db="EMBL/GenBank/DDBJ databases">
        <title>Rhodosporidium diobovatum UCD-FST 08-225 genome sequencing, assembly, and annotation.</title>
        <authorList>
            <person name="Fakankun I.U."/>
            <person name="Fristensky B."/>
            <person name="Levin D.B."/>
        </authorList>
    </citation>
    <scope>NUCLEOTIDE SEQUENCE [LARGE SCALE GENOMIC DNA]</scope>
    <source>
        <strain evidence="5 6">UCD-FST 08-225</strain>
    </source>
</reference>
<dbReference type="PROSITE" id="PS51035">
    <property type="entry name" value="BAG"/>
    <property type="match status" value="1"/>
</dbReference>
<proteinExistence type="predicted"/>
<dbReference type="PANTHER" id="PTHR12329">
    <property type="entry name" value="BCL2-ASSOCIATED ATHANOGENE"/>
    <property type="match status" value="1"/>
</dbReference>
<dbReference type="PROSITE" id="PS50053">
    <property type="entry name" value="UBIQUITIN_2"/>
    <property type="match status" value="1"/>
</dbReference>
<dbReference type="InterPro" id="IPR003103">
    <property type="entry name" value="BAG_domain"/>
</dbReference>
<evidence type="ECO:0000313" key="6">
    <source>
        <dbReference type="Proteomes" id="UP000311382"/>
    </source>
</evidence>
<dbReference type="InterPro" id="IPR036533">
    <property type="entry name" value="BAG_dom_sf"/>
</dbReference>
<feature type="compositionally biased region" description="Basic and acidic residues" evidence="2">
    <location>
        <begin position="24"/>
        <end position="35"/>
    </location>
</feature>
<dbReference type="AlphaFoldDB" id="A0A5C5FQW2"/>
<feature type="compositionally biased region" description="Low complexity" evidence="2">
    <location>
        <begin position="10"/>
        <end position="23"/>
    </location>
</feature>
<dbReference type="GO" id="GO:0016020">
    <property type="term" value="C:membrane"/>
    <property type="evidence" value="ECO:0007669"/>
    <property type="project" value="TreeGrafter"/>
</dbReference>
<dbReference type="GO" id="GO:0005634">
    <property type="term" value="C:nucleus"/>
    <property type="evidence" value="ECO:0007669"/>
    <property type="project" value="TreeGrafter"/>
</dbReference>
<dbReference type="InterPro" id="IPR039773">
    <property type="entry name" value="BAG_chaperone_regulator"/>
</dbReference>
<dbReference type="PANTHER" id="PTHR12329:SF16">
    <property type="entry name" value="BAG FAMILY MOLECULAR CHAPERONE REGULATOR 1"/>
    <property type="match status" value="1"/>
</dbReference>
<feature type="compositionally biased region" description="Gly residues" evidence="2">
    <location>
        <begin position="172"/>
        <end position="183"/>
    </location>
</feature>
<feature type="domain" description="Ubiquitin-like" evidence="3">
    <location>
        <begin position="48"/>
        <end position="93"/>
    </location>
</feature>
<dbReference type="GO" id="GO:0000774">
    <property type="term" value="F:adenyl-nucleotide exchange factor activity"/>
    <property type="evidence" value="ECO:0007669"/>
    <property type="project" value="TreeGrafter"/>
</dbReference>
<dbReference type="InterPro" id="IPR000626">
    <property type="entry name" value="Ubiquitin-like_dom"/>
</dbReference>
<evidence type="ECO:0000259" key="3">
    <source>
        <dbReference type="PROSITE" id="PS50053"/>
    </source>
</evidence>
<dbReference type="Pfam" id="PF02179">
    <property type="entry name" value="BAG"/>
    <property type="match status" value="1"/>
</dbReference>